<keyword evidence="6" id="KW-1185">Reference proteome</keyword>
<comment type="caution">
    <text evidence="5">The sequence shown here is derived from an EMBL/GenBank/DDBJ whole genome shotgun (WGS) entry which is preliminary data.</text>
</comment>
<dbReference type="PANTHER" id="PTHR46031:SF37">
    <property type="entry name" value="DRBM DOMAIN-CONTAINING PROTEIN"/>
    <property type="match status" value="1"/>
</dbReference>
<protein>
    <recommendedName>
        <fullName evidence="4">DRBM domain-containing protein</fullName>
    </recommendedName>
</protein>
<feature type="domain" description="DRBM" evidence="4">
    <location>
        <begin position="22"/>
        <end position="91"/>
    </location>
</feature>
<dbReference type="InterPro" id="IPR014720">
    <property type="entry name" value="dsRBD_dom"/>
</dbReference>
<keyword evidence="2 3" id="KW-0694">RNA-binding</keyword>
<keyword evidence="1" id="KW-0677">Repeat</keyword>
<dbReference type="SUPFAM" id="SSF54768">
    <property type="entry name" value="dsRNA-binding domain-like"/>
    <property type="match status" value="2"/>
</dbReference>
<evidence type="ECO:0000259" key="4">
    <source>
        <dbReference type="PROSITE" id="PS50137"/>
    </source>
</evidence>
<dbReference type="PANTHER" id="PTHR46031">
    <property type="match status" value="1"/>
</dbReference>
<accession>A0AAU9NHN4</accession>
<name>A0AAU9NHN4_9ASTR</name>
<sequence>MPEPEKVDASSQALATGMQQQLYKRLLNEQVQKLRKQVPVYQTNNEGAGHQPKFRTTIWIDGVKYTSPNTFHNRKLAETDASKITLFAIRQKLKDEALNHLCEDKIFCKAILMEYAVRMDIQRPTYQTTQLGSSPPLFRCCLVFNGASFTGDDCRNKKEAEQSAARAVILKYLDSETGIMLSEIIKSKFNHIPTKDIQIGNVVNGLVALNEAKSNEGTKIPHIEPLLITTSTSAMNPPVNITQTLETPIIPVSTSTLPTYSPPLMTPQIPTQTTTPVSTVLAQTPLIQSIQTPTQTTPVPIQTPPVVVGTTFSNVVQQDTTIPVTQTPPQTLSMPTVSMAQTPTPTVLAQTPPISCSSTNKLRGLGATCNCCFFTSNYWQEEEK</sequence>
<dbReference type="SMART" id="SM00358">
    <property type="entry name" value="DSRM"/>
    <property type="match status" value="2"/>
</dbReference>
<evidence type="ECO:0000256" key="3">
    <source>
        <dbReference type="PROSITE-ProRule" id="PRU00266"/>
    </source>
</evidence>
<dbReference type="Gene3D" id="3.30.160.20">
    <property type="match status" value="2"/>
</dbReference>
<reference evidence="5 6" key="1">
    <citation type="submission" date="2022-01" db="EMBL/GenBank/DDBJ databases">
        <authorList>
            <person name="Xiong W."/>
            <person name="Schranz E."/>
        </authorList>
    </citation>
    <scope>NUCLEOTIDE SEQUENCE [LARGE SCALE GENOMIC DNA]</scope>
</reference>
<evidence type="ECO:0000313" key="6">
    <source>
        <dbReference type="Proteomes" id="UP001157418"/>
    </source>
</evidence>
<organism evidence="5 6">
    <name type="scientific">Lactuca virosa</name>
    <dbReference type="NCBI Taxonomy" id="75947"/>
    <lineage>
        <taxon>Eukaryota</taxon>
        <taxon>Viridiplantae</taxon>
        <taxon>Streptophyta</taxon>
        <taxon>Embryophyta</taxon>
        <taxon>Tracheophyta</taxon>
        <taxon>Spermatophyta</taxon>
        <taxon>Magnoliopsida</taxon>
        <taxon>eudicotyledons</taxon>
        <taxon>Gunneridae</taxon>
        <taxon>Pentapetalae</taxon>
        <taxon>asterids</taxon>
        <taxon>campanulids</taxon>
        <taxon>Asterales</taxon>
        <taxon>Asteraceae</taxon>
        <taxon>Cichorioideae</taxon>
        <taxon>Cichorieae</taxon>
        <taxon>Lactucinae</taxon>
        <taxon>Lactuca</taxon>
    </lineage>
</organism>
<dbReference type="GO" id="GO:0003723">
    <property type="term" value="F:RNA binding"/>
    <property type="evidence" value="ECO:0007669"/>
    <property type="project" value="UniProtKB-UniRule"/>
</dbReference>
<evidence type="ECO:0000256" key="1">
    <source>
        <dbReference type="ARBA" id="ARBA00022737"/>
    </source>
</evidence>
<dbReference type="AlphaFoldDB" id="A0AAU9NHN4"/>
<evidence type="ECO:0000313" key="5">
    <source>
        <dbReference type="EMBL" id="CAH1437345.1"/>
    </source>
</evidence>
<proteinExistence type="predicted"/>
<dbReference type="CDD" id="cd00048">
    <property type="entry name" value="DSRM_SF"/>
    <property type="match status" value="1"/>
</dbReference>
<dbReference type="Proteomes" id="UP001157418">
    <property type="component" value="Unassembled WGS sequence"/>
</dbReference>
<evidence type="ECO:0000256" key="2">
    <source>
        <dbReference type="ARBA" id="ARBA00022884"/>
    </source>
</evidence>
<dbReference type="PROSITE" id="PS50137">
    <property type="entry name" value="DS_RBD"/>
    <property type="match status" value="1"/>
</dbReference>
<dbReference type="EMBL" id="CAKMRJ010004445">
    <property type="protein sequence ID" value="CAH1437345.1"/>
    <property type="molecule type" value="Genomic_DNA"/>
</dbReference>
<gene>
    <name evidence="5" type="ORF">LVIROSA_LOCUS23678</name>
</gene>
<dbReference type="Pfam" id="PF00035">
    <property type="entry name" value="dsrm"/>
    <property type="match status" value="2"/>
</dbReference>